<dbReference type="AlphaFoldDB" id="A0A3R8QPR0"/>
<dbReference type="EMBL" id="QOCI01000003">
    <property type="protein sequence ID" value="RRR19274.1"/>
    <property type="molecule type" value="Genomic_DNA"/>
</dbReference>
<name>A0A3R8QPR0_9MICO</name>
<gene>
    <name evidence="1" type="ORF">DS079_06495</name>
</gene>
<keyword evidence="2" id="KW-1185">Reference proteome</keyword>
<organism evidence="1 2">
    <name type="scientific">Brachybacterium paraconglomeratum</name>
    <dbReference type="NCBI Taxonomy" id="173362"/>
    <lineage>
        <taxon>Bacteria</taxon>
        <taxon>Bacillati</taxon>
        <taxon>Actinomycetota</taxon>
        <taxon>Actinomycetes</taxon>
        <taxon>Micrococcales</taxon>
        <taxon>Dermabacteraceae</taxon>
        <taxon>Brachybacterium</taxon>
    </lineage>
</organism>
<dbReference type="RefSeq" id="WP_126985903.1">
    <property type="nucleotide sequence ID" value="NZ_JALXWX010000017.1"/>
</dbReference>
<sequence>MRASSTPATLRLRHRLGSSDLEWERGAAWAFVQAIGLVWYYVDSNPVVAELGRSTCQRLLEDPSAAAGA</sequence>
<evidence type="ECO:0000313" key="1">
    <source>
        <dbReference type="EMBL" id="RRR19274.1"/>
    </source>
</evidence>
<proteinExistence type="predicted"/>
<comment type="caution">
    <text evidence="1">The sequence shown here is derived from an EMBL/GenBank/DDBJ whole genome shotgun (WGS) entry which is preliminary data.</text>
</comment>
<protein>
    <submittedName>
        <fullName evidence="1">Uncharacterized protein</fullName>
    </submittedName>
</protein>
<dbReference type="Proteomes" id="UP000274327">
    <property type="component" value="Unassembled WGS sequence"/>
</dbReference>
<reference evidence="1 2" key="1">
    <citation type="submission" date="2018-07" db="EMBL/GenBank/DDBJ databases">
        <title>Brachybacteriurn paraconglorneratum KCTC 9916.</title>
        <authorList>
            <person name="Li Y."/>
        </authorList>
    </citation>
    <scope>NUCLEOTIDE SEQUENCE [LARGE SCALE GENOMIC DNA]</scope>
    <source>
        <strain evidence="1 2">KCTC 9916</strain>
    </source>
</reference>
<accession>A0A3R8QPR0</accession>
<evidence type="ECO:0000313" key="2">
    <source>
        <dbReference type="Proteomes" id="UP000274327"/>
    </source>
</evidence>
<dbReference type="GeneID" id="78120670"/>